<feature type="domain" description="Neprosin PEP catalytic" evidence="2">
    <location>
        <begin position="60"/>
        <end position="310"/>
    </location>
</feature>
<protein>
    <recommendedName>
        <fullName evidence="2">Neprosin PEP catalytic domain-containing protein</fullName>
    </recommendedName>
</protein>
<keyword evidence="1" id="KW-0732">Signal</keyword>
<dbReference type="OrthoDB" id="1858978at2759"/>
<dbReference type="InterPro" id="IPR053168">
    <property type="entry name" value="Glutamic_endopeptidase"/>
</dbReference>
<dbReference type="Pfam" id="PF14365">
    <property type="entry name" value="Neprosin_AP"/>
    <property type="match status" value="1"/>
</dbReference>
<evidence type="ECO:0000256" key="1">
    <source>
        <dbReference type="SAM" id="SignalP"/>
    </source>
</evidence>
<dbReference type="PROSITE" id="PS52045">
    <property type="entry name" value="NEPROSIN_PEP_CD"/>
    <property type="match status" value="1"/>
</dbReference>
<keyword evidence="4" id="KW-1185">Reference proteome</keyword>
<dbReference type="AlphaFoldDB" id="A0A835DAF6"/>
<comment type="caution">
    <text evidence="3">The sequence shown here is derived from an EMBL/GenBank/DDBJ whole genome shotgun (WGS) entry which is preliminary data.</text>
</comment>
<reference evidence="3 4" key="1">
    <citation type="submission" date="2020-04" db="EMBL/GenBank/DDBJ databases">
        <title>Plant Genome Project.</title>
        <authorList>
            <person name="Zhang R.-G."/>
        </authorList>
    </citation>
    <scope>NUCLEOTIDE SEQUENCE [LARGE SCALE GENOMIC DNA]</scope>
    <source>
        <strain evidence="3">YNK0</strain>
        <tissue evidence="3">Leaf</tissue>
    </source>
</reference>
<organism evidence="3 4">
    <name type="scientific">Tetracentron sinense</name>
    <name type="common">Spur-leaf</name>
    <dbReference type="NCBI Taxonomy" id="13715"/>
    <lineage>
        <taxon>Eukaryota</taxon>
        <taxon>Viridiplantae</taxon>
        <taxon>Streptophyta</taxon>
        <taxon>Embryophyta</taxon>
        <taxon>Tracheophyta</taxon>
        <taxon>Spermatophyta</taxon>
        <taxon>Magnoliopsida</taxon>
        <taxon>Trochodendrales</taxon>
        <taxon>Trochodendraceae</taxon>
        <taxon>Tetracentron</taxon>
    </lineage>
</organism>
<proteinExistence type="predicted"/>
<dbReference type="Pfam" id="PF03080">
    <property type="entry name" value="Neprosin"/>
    <property type="match status" value="1"/>
</dbReference>
<name>A0A835DAF6_TETSI</name>
<gene>
    <name evidence="3" type="ORF">HHK36_018005</name>
</gene>
<evidence type="ECO:0000313" key="3">
    <source>
        <dbReference type="EMBL" id="KAF8396388.1"/>
    </source>
</evidence>
<accession>A0A835DAF6</accession>
<dbReference type="Proteomes" id="UP000655225">
    <property type="component" value="Unassembled WGS sequence"/>
</dbReference>
<evidence type="ECO:0000259" key="2">
    <source>
        <dbReference type="PROSITE" id="PS52045"/>
    </source>
</evidence>
<dbReference type="InterPro" id="IPR025521">
    <property type="entry name" value="Neprosin_propep"/>
</dbReference>
<feature type="chain" id="PRO_5032799754" description="Neprosin PEP catalytic domain-containing protein" evidence="1">
    <location>
        <begin position="27"/>
        <end position="421"/>
    </location>
</feature>
<dbReference type="PANTHER" id="PTHR31589:SF223">
    <property type="entry name" value="PROTEIN, PUTATIVE (DUF239)-RELATED"/>
    <property type="match status" value="1"/>
</dbReference>
<dbReference type="InterPro" id="IPR004314">
    <property type="entry name" value="Neprosin"/>
</dbReference>
<evidence type="ECO:0000313" key="4">
    <source>
        <dbReference type="Proteomes" id="UP000655225"/>
    </source>
</evidence>
<sequence>MDSRVVSLVLLLACSLIVSYINVVEGGRKLSRKEDMEFERQLKLLNKPAVMSIKTEYGDIYDSVDFYKQPAFDHPLLKTYTFETSPSSFPKGMKNGASSGAKSLNIGVKGGGKSNVIWRQSYSTIYTMGCEAGCYNTRCPGFVVVSIEIPVDLAFQKTSVSGGEQIEMDFFIYQDEKNGNWWLNLGKLSTPIGYWPKSIFTNLAAFGANVAWGGEVVSPPDIPSPPMGAGLVGVDDPRYAAYCRQIIVVNEAHQSVRFDDTIMYGDVPADYYDINDAGVEGGYWGTLSHVILHLQGREIGLGRVGAMGFTTTELGTKFESCSKAGPDERGSGRSMGELEAGICSGLGVCGVVSKIVPHEQAGMAVKEDNSSQRLFSLVKYPAMERLSCIQRTMSQRTTVRFHATAAVGDDSAIDLLGLMQS</sequence>
<feature type="signal peptide" evidence="1">
    <location>
        <begin position="1"/>
        <end position="26"/>
    </location>
</feature>
<dbReference type="PANTHER" id="PTHR31589">
    <property type="entry name" value="PROTEIN, PUTATIVE (DUF239)-RELATED-RELATED"/>
    <property type="match status" value="1"/>
</dbReference>
<dbReference type="EMBL" id="JABCRI010000012">
    <property type="protein sequence ID" value="KAF8396388.1"/>
    <property type="molecule type" value="Genomic_DNA"/>
</dbReference>